<gene>
    <name evidence="2" type="ORF">CULFYP111_01273</name>
</gene>
<keyword evidence="1" id="KW-0812">Transmembrane</keyword>
<evidence type="ECO:0000313" key="2">
    <source>
        <dbReference type="EMBL" id="VYT02332.1"/>
    </source>
</evidence>
<feature type="transmembrane region" description="Helical" evidence="1">
    <location>
        <begin position="62"/>
        <end position="80"/>
    </location>
</feature>
<sequence>MEKNEKEFLVCPFCGQEDIKYGASVCRGCQAEIHYGRKWGAIFLVGILSFFWAYLLDSWGDRLVPIAIGLVCIAIGIMLAKDKKPYFKRINKTDRS</sequence>
<reference evidence="2" key="1">
    <citation type="submission" date="2019-11" db="EMBL/GenBank/DDBJ databases">
        <authorList>
            <person name="Feng L."/>
        </authorList>
    </citation>
    <scope>NUCLEOTIDE SEQUENCE</scope>
    <source>
        <strain evidence="2">CUreolyticusLFYP111</strain>
    </source>
</reference>
<keyword evidence="1" id="KW-0472">Membrane</keyword>
<evidence type="ECO:0000256" key="1">
    <source>
        <dbReference type="SAM" id="Phobius"/>
    </source>
</evidence>
<proteinExistence type="predicted"/>
<protein>
    <submittedName>
        <fullName evidence="2">Uncharacterized protein</fullName>
    </submittedName>
</protein>
<organism evidence="2">
    <name type="scientific">Campylobacter ureolyticus</name>
    <dbReference type="NCBI Taxonomy" id="827"/>
    <lineage>
        <taxon>Bacteria</taxon>
        <taxon>Pseudomonadati</taxon>
        <taxon>Campylobacterota</taxon>
        <taxon>Epsilonproteobacteria</taxon>
        <taxon>Campylobacterales</taxon>
        <taxon>Campylobacteraceae</taxon>
        <taxon>Campylobacter</taxon>
    </lineage>
</organism>
<name>A0A6N2TCN3_9BACT</name>
<feature type="transmembrane region" description="Helical" evidence="1">
    <location>
        <begin position="39"/>
        <end position="56"/>
    </location>
</feature>
<accession>A0A6N2TCN3</accession>
<dbReference type="AlphaFoldDB" id="A0A6N2TCN3"/>
<keyword evidence="1" id="KW-1133">Transmembrane helix</keyword>
<dbReference type="RefSeq" id="WP_156847575.1">
    <property type="nucleotide sequence ID" value="NZ_CACRSK010000006.1"/>
</dbReference>
<dbReference type="EMBL" id="CACRSK010000006">
    <property type="protein sequence ID" value="VYT02332.1"/>
    <property type="molecule type" value="Genomic_DNA"/>
</dbReference>